<protein>
    <submittedName>
        <fullName evidence="2">Nucleoprotein</fullName>
    </submittedName>
</protein>
<feature type="compositionally biased region" description="Low complexity" evidence="1">
    <location>
        <begin position="127"/>
        <end position="144"/>
    </location>
</feature>
<dbReference type="PANTHER" id="PTHR33173">
    <property type="match status" value="1"/>
</dbReference>
<name>A0AAE1H9Z5_9NEOP</name>
<evidence type="ECO:0000313" key="2">
    <source>
        <dbReference type="EMBL" id="KAK3916921.1"/>
    </source>
</evidence>
<dbReference type="Proteomes" id="UP001219518">
    <property type="component" value="Unassembled WGS sequence"/>
</dbReference>
<comment type="caution">
    <text evidence="2">The sequence shown here is derived from an EMBL/GenBank/DDBJ whole genome shotgun (WGS) entry which is preliminary data.</text>
</comment>
<dbReference type="EMBL" id="JAHWGI010000641">
    <property type="protein sequence ID" value="KAK3916921.1"/>
    <property type="molecule type" value="Genomic_DNA"/>
</dbReference>
<accession>A0AAE1H9Z5</accession>
<sequence length="1184" mass="131727">MEEDSEVKLSKETTAFWTGLEGDQAAVGWHLPENFKLLLEFHGYNSQFSVATLTEEDLQEIEEDARTRFQSQAERKGYLGNQASNPANFKIFRGFRKTILAAASICKSKKFLGKAIASKSTPRRNTSTLESSQDSLSSQALSSQSEERPGSATTPNQNTKIAAVIRRLVLSGLKAAAGDVSEAIQKAAANVTVNVENSKRADIICPIQDCCKVIPVAVPDDRNSWVVSNFTSHAKSMHPSAAVLERKEKKKRESRERKRPASTPNPIMAAFSKHARTPHGASRDAHEELGSADEDDPGEDEHQNRTTRPRSSANGHESDGADGDGADGDGADANDLSARLLDGLDSDTFTENFANGEVQPGQRMTPHYVDLAAAVRPENDAPEEALARPAPGPAPAQPVLPAECGTLLERMLETLKRNQGRHKNAYRFETEDKLFFTYLFIQGGRKLYETLHANAPKSMPSLSTILKYQGKVMEPVREGQCRWQELSEYLEDNHLPRVIAISEDGTRITGQIEYDSTTNLLVGFSPPLDRDGCPDTSHFEATGERAMRAMFDEAPRAHTAYVLMAQPLQDGAAPFCLMAFGTDNRFGAEDGVRRWRWLKRCAEIYGIAIISISTDGDPKMLRGMRFATRPMSPEPDNPQEWKGFFDQDLDTEVCYVQDTVHIGTKFRTGFCHKGKTYVMGTHCASVAHLEHLLATTSRMKHLLRDTDLNHADKMNFAAVLRITDERVLSLLRGKGMEQYAATELFLTLVRGVLVAFLDDELTAEERIFQIWRSTFFFRIWREWLVQNEHSLEQCFITPNTFQSVELNAHALVKLVRIFRDSDHAEQFIPHLIGSQQCEKLFRALRSLTTTHATVINFSMLKMLARLRRVELQIRVVSAAGDTFSFPREEEKRVKAGQAAALRSVRTDWSGGLPSDGDILFQIGLARSEAKDCAALLGMDPDIMEETIPAPLYGQRALDLDLDVDDAEDAAVEEVVDSPPPEDAGADFDPDDVALICARQAWSAGQEVRPFPPESPMMLYTTPNGVKVPIRKTTFCWLGNRGSTRLSSDRLLRVQLRDTSSAARPDHQRQGGVVRRESIASGEWCTFKKTGEARLRVGRVLSFRYATGDGRKRLYTLPTAPVAVPDGVEARGLCVLYSWFDVDRERAIAHISTEECAIETYMFSIPSPEMKNGALHLSEDVVTLL</sequence>
<gene>
    <name evidence="2" type="ORF">KUF71_006629</name>
</gene>
<reference evidence="2" key="1">
    <citation type="submission" date="2021-07" db="EMBL/GenBank/DDBJ databases">
        <authorList>
            <person name="Catto M.A."/>
            <person name="Jacobson A."/>
            <person name="Kennedy G."/>
            <person name="Labadie P."/>
            <person name="Hunt B.G."/>
            <person name="Srinivasan R."/>
        </authorList>
    </citation>
    <scope>NUCLEOTIDE SEQUENCE</scope>
    <source>
        <strain evidence="2">PL_HMW_Pooled</strain>
        <tissue evidence="2">Head</tissue>
    </source>
</reference>
<feature type="compositionally biased region" description="Basic and acidic residues" evidence="1">
    <location>
        <begin position="244"/>
        <end position="256"/>
    </location>
</feature>
<dbReference type="PANTHER" id="PTHR33173:SF2">
    <property type="entry name" value="MYND-TYPE DOMAIN-CONTAINING PROTEIN"/>
    <property type="match status" value="1"/>
</dbReference>
<feature type="region of interest" description="Disordered" evidence="1">
    <location>
        <begin position="234"/>
        <end position="335"/>
    </location>
</feature>
<feature type="compositionally biased region" description="Acidic residues" evidence="1">
    <location>
        <begin position="320"/>
        <end position="332"/>
    </location>
</feature>
<feature type="compositionally biased region" description="Acidic residues" evidence="1">
    <location>
        <begin position="290"/>
        <end position="299"/>
    </location>
</feature>
<feature type="region of interest" description="Disordered" evidence="1">
    <location>
        <begin position="379"/>
        <end position="398"/>
    </location>
</feature>
<evidence type="ECO:0000256" key="1">
    <source>
        <dbReference type="SAM" id="MobiDB-lite"/>
    </source>
</evidence>
<proteinExistence type="predicted"/>
<keyword evidence="3" id="KW-1185">Reference proteome</keyword>
<evidence type="ECO:0000313" key="3">
    <source>
        <dbReference type="Proteomes" id="UP001219518"/>
    </source>
</evidence>
<feature type="region of interest" description="Disordered" evidence="1">
    <location>
        <begin position="122"/>
        <end position="158"/>
    </location>
</feature>
<dbReference type="AlphaFoldDB" id="A0AAE1H9Z5"/>
<organism evidence="2 3">
    <name type="scientific">Frankliniella fusca</name>
    <dbReference type="NCBI Taxonomy" id="407009"/>
    <lineage>
        <taxon>Eukaryota</taxon>
        <taxon>Metazoa</taxon>
        <taxon>Ecdysozoa</taxon>
        <taxon>Arthropoda</taxon>
        <taxon>Hexapoda</taxon>
        <taxon>Insecta</taxon>
        <taxon>Pterygota</taxon>
        <taxon>Neoptera</taxon>
        <taxon>Paraneoptera</taxon>
        <taxon>Thysanoptera</taxon>
        <taxon>Terebrantia</taxon>
        <taxon>Thripoidea</taxon>
        <taxon>Thripidae</taxon>
        <taxon>Frankliniella</taxon>
    </lineage>
</organism>
<reference evidence="2" key="2">
    <citation type="journal article" date="2023" name="BMC Genomics">
        <title>Pest status, molecular evolution, and epigenetic factors derived from the genome assembly of Frankliniella fusca, a thysanopteran phytovirus vector.</title>
        <authorList>
            <person name="Catto M.A."/>
            <person name="Labadie P.E."/>
            <person name="Jacobson A.L."/>
            <person name="Kennedy G.G."/>
            <person name="Srinivasan R."/>
            <person name="Hunt B.G."/>
        </authorList>
    </citation>
    <scope>NUCLEOTIDE SEQUENCE</scope>
    <source>
        <strain evidence="2">PL_HMW_Pooled</strain>
    </source>
</reference>